<dbReference type="OrthoDB" id="662862at2"/>
<dbReference type="Proteomes" id="UP000192333">
    <property type="component" value="Chromosome I"/>
</dbReference>
<name>A0A1W2H667_9BACT</name>
<proteinExistence type="predicted"/>
<feature type="region of interest" description="Disordered" evidence="1">
    <location>
        <begin position="1"/>
        <end position="24"/>
    </location>
</feature>
<accession>A0A1W2H667</accession>
<sequence length="186" mass="21711">MQLSAIGTQKEYRKKNGYHNTQQNNKDWGISRKSFLPKIVEISIDQSNFQSIYTTREIQNYYFSDRFESEIKEVASLNDNWDEEGALKPDSENLKHAVLFIIFYGNSLLKNLGKFLPYPEVNPCRDGSIDLVWRDNSSFLIINFRDQSGQVANFYFDQYDPILGRQGGFVPSELDHDILNYLKKFV</sequence>
<organism evidence="2 3">
    <name type="scientific">Aquiflexum balticum DSM 16537</name>
    <dbReference type="NCBI Taxonomy" id="758820"/>
    <lineage>
        <taxon>Bacteria</taxon>
        <taxon>Pseudomonadati</taxon>
        <taxon>Bacteroidota</taxon>
        <taxon>Cytophagia</taxon>
        <taxon>Cytophagales</taxon>
        <taxon>Cyclobacteriaceae</taxon>
        <taxon>Aquiflexum</taxon>
    </lineage>
</organism>
<dbReference type="EMBL" id="LT838813">
    <property type="protein sequence ID" value="SMD44440.1"/>
    <property type="molecule type" value="Genomic_DNA"/>
</dbReference>
<dbReference type="RefSeq" id="WP_084121215.1">
    <property type="nucleotide sequence ID" value="NZ_LT838813.1"/>
</dbReference>
<gene>
    <name evidence="2" type="ORF">SAMN00777080_3061</name>
</gene>
<dbReference type="STRING" id="758820.SAMN00777080_3061"/>
<keyword evidence="3" id="KW-1185">Reference proteome</keyword>
<evidence type="ECO:0000313" key="2">
    <source>
        <dbReference type="EMBL" id="SMD44440.1"/>
    </source>
</evidence>
<evidence type="ECO:0000313" key="3">
    <source>
        <dbReference type="Proteomes" id="UP000192333"/>
    </source>
</evidence>
<reference evidence="3" key="1">
    <citation type="submission" date="2017-04" db="EMBL/GenBank/DDBJ databases">
        <authorList>
            <person name="Varghese N."/>
            <person name="Submissions S."/>
        </authorList>
    </citation>
    <scope>NUCLEOTIDE SEQUENCE [LARGE SCALE GENOMIC DNA]</scope>
    <source>
        <strain evidence="3">DSM 16537</strain>
    </source>
</reference>
<protein>
    <submittedName>
        <fullName evidence="2">Uncharacterized protein</fullName>
    </submittedName>
</protein>
<evidence type="ECO:0000256" key="1">
    <source>
        <dbReference type="SAM" id="MobiDB-lite"/>
    </source>
</evidence>
<dbReference type="AlphaFoldDB" id="A0A1W2H667"/>